<accession>A0ABV2EJ49</accession>
<evidence type="ECO:0000313" key="4">
    <source>
        <dbReference type="Proteomes" id="UP001549110"/>
    </source>
</evidence>
<evidence type="ECO:0000256" key="1">
    <source>
        <dbReference type="ARBA" id="ARBA00022801"/>
    </source>
</evidence>
<dbReference type="InterPro" id="IPR050300">
    <property type="entry name" value="GDXG_lipolytic_enzyme"/>
</dbReference>
<reference evidence="3 4" key="1">
    <citation type="submission" date="2024-06" db="EMBL/GenBank/DDBJ databases">
        <title>Genomic Encyclopedia of Type Strains, Phase IV (KMG-IV): sequencing the most valuable type-strain genomes for metagenomic binning, comparative biology and taxonomic classification.</title>
        <authorList>
            <person name="Goeker M."/>
        </authorList>
    </citation>
    <scope>NUCLEOTIDE SEQUENCE [LARGE SCALE GENOMIC DNA]</scope>
    <source>
        <strain evidence="3 4">DSM 17809</strain>
    </source>
</reference>
<dbReference type="InterPro" id="IPR029058">
    <property type="entry name" value="AB_hydrolase_fold"/>
</dbReference>
<dbReference type="RefSeq" id="WP_354297582.1">
    <property type="nucleotide sequence ID" value="NZ_JBEPLU010000001.1"/>
</dbReference>
<dbReference type="Pfam" id="PF07859">
    <property type="entry name" value="Abhydrolase_3"/>
    <property type="match status" value="1"/>
</dbReference>
<keyword evidence="4" id="KW-1185">Reference proteome</keyword>
<dbReference type="PANTHER" id="PTHR48081">
    <property type="entry name" value="AB HYDROLASE SUPERFAMILY PROTEIN C4A8.06C"/>
    <property type="match status" value="1"/>
</dbReference>
<dbReference type="InterPro" id="IPR013094">
    <property type="entry name" value="AB_hydrolase_3"/>
</dbReference>
<dbReference type="PANTHER" id="PTHR48081:SF8">
    <property type="entry name" value="ALPHA_BETA HYDROLASE FOLD-3 DOMAIN-CONTAINING PROTEIN-RELATED"/>
    <property type="match status" value="1"/>
</dbReference>
<name>A0ABV2EJ49_9CAUL</name>
<organism evidence="3 4">
    <name type="scientific">Phenylobacterium koreense</name>
    <dbReference type="NCBI Taxonomy" id="266125"/>
    <lineage>
        <taxon>Bacteria</taxon>
        <taxon>Pseudomonadati</taxon>
        <taxon>Pseudomonadota</taxon>
        <taxon>Alphaproteobacteria</taxon>
        <taxon>Caulobacterales</taxon>
        <taxon>Caulobacteraceae</taxon>
        <taxon>Phenylobacterium</taxon>
    </lineage>
</organism>
<gene>
    <name evidence="3" type="ORF">ABID41_002135</name>
</gene>
<protein>
    <submittedName>
        <fullName evidence="3">Acetyl esterase/lipase</fullName>
    </submittedName>
</protein>
<keyword evidence="1" id="KW-0378">Hydrolase</keyword>
<dbReference type="Proteomes" id="UP001549110">
    <property type="component" value="Unassembled WGS sequence"/>
</dbReference>
<dbReference type="Gene3D" id="3.40.50.1820">
    <property type="entry name" value="alpha/beta hydrolase"/>
    <property type="match status" value="1"/>
</dbReference>
<comment type="caution">
    <text evidence="3">The sequence shown here is derived from an EMBL/GenBank/DDBJ whole genome shotgun (WGS) entry which is preliminary data.</text>
</comment>
<sequence length="350" mass="37262">MSQVRRVLAKTLLSLPAPLLRLMSGGVAVYKGGRTLDPRFQFMAAQAGRLPAMSAMSPEEARRTSAEGSLIYGGRLEPGVSVENLVLPTDGGNVPARTYRSDRADPAMPVIVFAHFGGGVIGDLDTSHAFCSILARVACASVVSIGYRLAPEHRFPVGLEDVLAAYRHVRDNAARFGGVEGRAMIAGDSMGGNFAAVICQELRRAGEAQPDLQLLIYPCVDVASETPSMTTYAETFPLSRTMMQWFVGHYIGHEDDPADPRLSPVREPDLSGLAPAVVVTAGFDPLVDQGEAYAKRLRAAGVAVIYRCYDSLAHGFTAFTGVVPAADIACREIAGLVREGLEGRLARTAG</sequence>
<dbReference type="EMBL" id="JBEPLU010000001">
    <property type="protein sequence ID" value="MET3527040.1"/>
    <property type="molecule type" value="Genomic_DNA"/>
</dbReference>
<evidence type="ECO:0000259" key="2">
    <source>
        <dbReference type="Pfam" id="PF07859"/>
    </source>
</evidence>
<evidence type="ECO:0000313" key="3">
    <source>
        <dbReference type="EMBL" id="MET3527040.1"/>
    </source>
</evidence>
<proteinExistence type="predicted"/>
<feature type="domain" description="Alpha/beta hydrolase fold-3" evidence="2">
    <location>
        <begin position="111"/>
        <end position="317"/>
    </location>
</feature>
<dbReference type="SUPFAM" id="SSF53474">
    <property type="entry name" value="alpha/beta-Hydrolases"/>
    <property type="match status" value="1"/>
</dbReference>